<evidence type="ECO:0000313" key="5">
    <source>
        <dbReference type="EMBL" id="EJW79837.1"/>
    </source>
</evidence>
<name>J9ERX6_WUCBA</name>
<proteinExistence type="predicted"/>
<dbReference type="CDD" id="cd12379">
    <property type="entry name" value="RRM2_I_PABPs"/>
    <property type="match status" value="1"/>
</dbReference>
<dbReference type="AlphaFoldDB" id="J9ERX6"/>
<feature type="domain" description="RRM" evidence="4">
    <location>
        <begin position="106"/>
        <end position="175"/>
    </location>
</feature>
<dbReference type="InterPro" id="IPR000504">
    <property type="entry name" value="RRM_dom"/>
</dbReference>
<keyword evidence="2 3" id="KW-0694">RNA-binding</keyword>
<dbReference type="CDD" id="cd12378">
    <property type="entry name" value="RRM1_I_PABPs"/>
    <property type="match status" value="1"/>
</dbReference>
<reference evidence="6" key="1">
    <citation type="submission" date="2012-08" db="EMBL/GenBank/DDBJ databases">
        <title>The Genome Sequence of Wuchereria bancrofti.</title>
        <authorList>
            <person name="Nutman T.B."/>
            <person name="Fink D.L."/>
            <person name="Russ C."/>
            <person name="Young S."/>
            <person name="Zeng Q."/>
            <person name="Koehrsen M."/>
            <person name="Alvarado L."/>
            <person name="Berlin A."/>
            <person name="Chapman S.B."/>
            <person name="Chen Z."/>
            <person name="Freedman E."/>
            <person name="Gellesch M."/>
            <person name="Goldberg J."/>
            <person name="Griggs A."/>
            <person name="Gujja S."/>
            <person name="Heilman E.R."/>
            <person name="Heiman D."/>
            <person name="Hepburn T."/>
            <person name="Howarth C."/>
            <person name="Jen D."/>
            <person name="Larson L."/>
            <person name="Lewis B."/>
            <person name="Mehta T."/>
            <person name="Park D."/>
            <person name="Pearson M."/>
            <person name="Roberts A."/>
            <person name="Saif S."/>
            <person name="Shea T."/>
            <person name="Shenoy N."/>
            <person name="Sisk P."/>
            <person name="Stolte C."/>
            <person name="Sykes S."/>
            <person name="Walk T."/>
            <person name="White J."/>
            <person name="Yandava C."/>
            <person name="Haas B."/>
            <person name="Henn M.R."/>
            <person name="Nusbaum C."/>
            <person name="Birren B."/>
        </authorList>
    </citation>
    <scope>NUCLEOTIDE SEQUENCE [LARGE SCALE GENOMIC DNA]</scope>
    <source>
        <strain evidence="6">NA</strain>
    </source>
</reference>
<sequence>MATVATAGAGMTPSYPMASLYVGDLHPDVTEAMLFEKFSSAGPVLSIRVCRDAITRRSLGYAYVNFQQPADAERALDTMNFDMMYGKPIRIMWSQRDPSMRRSGAGNIFIKNLDKSIDNKAIYDTFSMFGNILSCKVANDEESNSKGYGFVHFETEESAQKAIEKVMVFFPNPLT</sequence>
<evidence type="ECO:0000256" key="2">
    <source>
        <dbReference type="ARBA" id="ARBA00022884"/>
    </source>
</evidence>
<dbReference type="FunFam" id="3.30.70.330:FF:000021">
    <property type="entry name" value="Polyadenylate-binding protein"/>
    <property type="match status" value="1"/>
</dbReference>
<dbReference type="GO" id="GO:0003723">
    <property type="term" value="F:RNA binding"/>
    <property type="evidence" value="ECO:0007669"/>
    <property type="project" value="UniProtKB-UniRule"/>
</dbReference>
<evidence type="ECO:0000256" key="1">
    <source>
        <dbReference type="ARBA" id="ARBA00022737"/>
    </source>
</evidence>
<dbReference type="InterPro" id="IPR035979">
    <property type="entry name" value="RBD_domain_sf"/>
</dbReference>
<organism evidence="5 6">
    <name type="scientific">Wuchereria bancrofti</name>
    <dbReference type="NCBI Taxonomy" id="6293"/>
    <lineage>
        <taxon>Eukaryota</taxon>
        <taxon>Metazoa</taxon>
        <taxon>Ecdysozoa</taxon>
        <taxon>Nematoda</taxon>
        <taxon>Chromadorea</taxon>
        <taxon>Rhabditida</taxon>
        <taxon>Spirurina</taxon>
        <taxon>Spiruromorpha</taxon>
        <taxon>Filarioidea</taxon>
        <taxon>Onchocercidae</taxon>
        <taxon>Wuchereria</taxon>
    </lineage>
</organism>
<dbReference type="Gene3D" id="3.30.70.330">
    <property type="match status" value="2"/>
</dbReference>
<dbReference type="EMBL" id="ADBV01005064">
    <property type="protein sequence ID" value="EJW79837.1"/>
    <property type="molecule type" value="Genomic_DNA"/>
</dbReference>
<accession>J9ERX6</accession>
<comment type="caution">
    <text evidence="5">The sequence shown here is derived from an EMBL/GenBank/DDBJ whole genome shotgun (WGS) entry which is preliminary data.</text>
</comment>
<evidence type="ECO:0000256" key="3">
    <source>
        <dbReference type="PROSITE-ProRule" id="PRU00176"/>
    </source>
</evidence>
<dbReference type="InterPro" id="IPR012677">
    <property type="entry name" value="Nucleotide-bd_a/b_plait_sf"/>
</dbReference>
<feature type="domain" description="RRM" evidence="4">
    <location>
        <begin position="18"/>
        <end position="96"/>
    </location>
</feature>
<dbReference type="PROSITE" id="PS50102">
    <property type="entry name" value="RRM"/>
    <property type="match status" value="2"/>
</dbReference>
<evidence type="ECO:0000313" key="6">
    <source>
        <dbReference type="Proteomes" id="UP000004810"/>
    </source>
</evidence>
<dbReference type="FunFam" id="3.30.70.330:FF:000817">
    <property type="entry name" value="Polyadenylate-binding protein 1"/>
    <property type="match status" value="1"/>
</dbReference>
<evidence type="ECO:0000259" key="4">
    <source>
        <dbReference type="PROSITE" id="PS50102"/>
    </source>
</evidence>
<gene>
    <name evidence="5" type="ORF">WUBG_09254</name>
</gene>
<keyword evidence="1" id="KW-0677">Repeat</keyword>
<dbReference type="SUPFAM" id="SSF54928">
    <property type="entry name" value="RNA-binding domain, RBD"/>
    <property type="match status" value="1"/>
</dbReference>
<dbReference type="Proteomes" id="UP000004810">
    <property type="component" value="Unassembled WGS sequence"/>
</dbReference>
<dbReference type="PANTHER" id="PTHR24012">
    <property type="entry name" value="RNA BINDING PROTEIN"/>
    <property type="match status" value="1"/>
</dbReference>
<dbReference type="Pfam" id="PF00076">
    <property type="entry name" value="RRM_1"/>
    <property type="match status" value="2"/>
</dbReference>
<dbReference type="InterPro" id="IPR045305">
    <property type="entry name" value="RRM2_I_PABPs"/>
</dbReference>
<dbReference type="InterPro" id="IPR034364">
    <property type="entry name" value="PABP_RRM1"/>
</dbReference>
<dbReference type="SMART" id="SM00360">
    <property type="entry name" value="RRM"/>
    <property type="match status" value="2"/>
</dbReference>
<protein>
    <submittedName>
        <fullName evidence="5">Poly(A) binding protein</fullName>
    </submittedName>
</protein>